<protein>
    <submittedName>
        <fullName evidence="2">Cell envelope integrity protein CreD</fullName>
    </submittedName>
</protein>
<dbReference type="Proteomes" id="UP001218638">
    <property type="component" value="Chromosome"/>
</dbReference>
<feature type="transmembrane region" description="Helical" evidence="1">
    <location>
        <begin position="339"/>
        <end position="359"/>
    </location>
</feature>
<feature type="transmembrane region" description="Helical" evidence="1">
    <location>
        <begin position="394"/>
        <end position="412"/>
    </location>
</feature>
<evidence type="ECO:0000313" key="3">
    <source>
        <dbReference type="Proteomes" id="UP001218638"/>
    </source>
</evidence>
<keyword evidence="1" id="KW-1133">Transmembrane helix</keyword>
<feature type="transmembrane region" description="Helical" evidence="1">
    <location>
        <begin position="418"/>
        <end position="436"/>
    </location>
</feature>
<accession>A0AAE9ZRL9</accession>
<reference evidence="2" key="1">
    <citation type="submission" date="2023-03" db="EMBL/GenBank/DDBJ databases">
        <title>Lomoglobus Profundus gen. nov., sp. nov., a novel member of the phylum Verrucomicrobia, isolated from deep-marine sediment of South China Sea.</title>
        <authorList>
            <person name="Ahmad T."/>
            <person name="Ishaq S.E."/>
            <person name="Wang F."/>
        </authorList>
    </citation>
    <scope>NUCLEOTIDE SEQUENCE</scope>
    <source>
        <strain evidence="2">LMO-M01</strain>
    </source>
</reference>
<dbReference type="KEGG" id="slom:PXH66_16680"/>
<feature type="transmembrane region" description="Helical" evidence="1">
    <location>
        <begin position="365"/>
        <end position="387"/>
    </location>
</feature>
<keyword evidence="3" id="KW-1185">Reference proteome</keyword>
<name>A0AAE9ZRL9_9BACT</name>
<dbReference type="RefSeq" id="WP_330930680.1">
    <property type="nucleotide sequence ID" value="NZ_CP119075.1"/>
</dbReference>
<evidence type="ECO:0000313" key="2">
    <source>
        <dbReference type="EMBL" id="WED63975.1"/>
    </source>
</evidence>
<keyword evidence="1" id="KW-0472">Membrane</keyword>
<dbReference type="PANTHER" id="PTHR30092">
    <property type="entry name" value="INNER MEMBRANE PROTEIN CRED"/>
    <property type="match status" value="1"/>
</dbReference>
<feature type="transmembrane region" description="Helical" evidence="1">
    <location>
        <begin position="314"/>
        <end position="332"/>
    </location>
</feature>
<dbReference type="PANTHER" id="PTHR30092:SF0">
    <property type="entry name" value="INNER MEMBRANE PROTEIN CRED"/>
    <property type="match status" value="1"/>
</dbReference>
<feature type="transmembrane region" description="Helical" evidence="1">
    <location>
        <begin position="29"/>
        <end position="46"/>
    </location>
</feature>
<gene>
    <name evidence="2" type="primary">creD</name>
    <name evidence="2" type="ORF">PXH66_16680</name>
</gene>
<evidence type="ECO:0000256" key="1">
    <source>
        <dbReference type="SAM" id="Phobius"/>
    </source>
</evidence>
<sequence>MNESSSVPPLPSISVNAAESARRRLTNKLIMIAAVITILQVPLWLIDSTRDERAKRHAESVAAITTSWGGDQRLMGPVLVVPYIWTQENGQVLRAEGEMRLLPETLAVTGDLATRELSRGIYRAQVYAAALHVEGRFTVPPKWRRDARWQMQWEQARLVYAVSDARGLRAEQSLRWNGAPAELQGGTGMTNWPAGMQAPVTIDPVMGAAFEITLNLDGSGALEFVPLASSTDVALSSTWPSPGFRGAYLPSERTVEPTGFAAKWKIGALGNDLPRDWMGGGDAAVAERMSAATFGVGLVPEVGEYRTIERAIKYGILFLVTVFAGFFLGEVVGGRSLHVLNYLLVGAALCLFYLALLALSEFWRFGWAYIAAAGASTLLVGLYATAVMGARKPAGVLGLLMAGIYGYLYFVLQLEDVALVGGTVLLFGLLGAVMYATRHLRFDDATALGGPMGGTKA</sequence>
<dbReference type="EMBL" id="CP119075">
    <property type="protein sequence ID" value="WED63975.1"/>
    <property type="molecule type" value="Genomic_DNA"/>
</dbReference>
<proteinExistence type="predicted"/>
<dbReference type="InterPro" id="IPR010364">
    <property type="entry name" value="Uncharacterised_IM_CreD"/>
</dbReference>
<dbReference type="PIRSF" id="PIRSF004548">
    <property type="entry name" value="CreD"/>
    <property type="match status" value="1"/>
</dbReference>
<dbReference type="Pfam" id="PF06123">
    <property type="entry name" value="CreD"/>
    <property type="match status" value="1"/>
</dbReference>
<dbReference type="AlphaFoldDB" id="A0AAE9ZRL9"/>
<dbReference type="GO" id="GO:0005886">
    <property type="term" value="C:plasma membrane"/>
    <property type="evidence" value="ECO:0007669"/>
    <property type="project" value="TreeGrafter"/>
</dbReference>
<organism evidence="2 3">
    <name type="scientific">Synoicihabitans lomoniglobus</name>
    <dbReference type="NCBI Taxonomy" id="2909285"/>
    <lineage>
        <taxon>Bacteria</taxon>
        <taxon>Pseudomonadati</taxon>
        <taxon>Verrucomicrobiota</taxon>
        <taxon>Opitutia</taxon>
        <taxon>Opitutales</taxon>
        <taxon>Opitutaceae</taxon>
        <taxon>Synoicihabitans</taxon>
    </lineage>
</organism>
<keyword evidence="1" id="KW-0812">Transmembrane</keyword>
<dbReference type="NCBIfam" id="NF008712">
    <property type="entry name" value="PRK11715.1-1"/>
    <property type="match status" value="1"/>
</dbReference>